<dbReference type="EMBL" id="JBHSDU010000002">
    <property type="protein sequence ID" value="MFC4308493.1"/>
    <property type="molecule type" value="Genomic_DNA"/>
</dbReference>
<protein>
    <submittedName>
        <fullName evidence="2">Helix-turn-helix domain-containing protein</fullName>
    </submittedName>
</protein>
<dbReference type="PROSITE" id="PS50943">
    <property type="entry name" value="HTH_CROC1"/>
    <property type="match status" value="1"/>
</dbReference>
<dbReference type="Pfam" id="PF13560">
    <property type="entry name" value="HTH_31"/>
    <property type="match status" value="1"/>
</dbReference>
<reference evidence="3" key="1">
    <citation type="journal article" date="2019" name="Int. J. Syst. Evol. Microbiol.">
        <title>The Global Catalogue of Microorganisms (GCM) 10K type strain sequencing project: providing services to taxonomists for standard genome sequencing and annotation.</title>
        <authorList>
            <consortium name="The Broad Institute Genomics Platform"/>
            <consortium name="The Broad Institute Genome Sequencing Center for Infectious Disease"/>
            <person name="Wu L."/>
            <person name="Ma J."/>
        </authorList>
    </citation>
    <scope>NUCLEOTIDE SEQUENCE [LARGE SCALE GENOMIC DNA]</scope>
    <source>
        <strain evidence="3">CGMCC 1.10759</strain>
    </source>
</reference>
<evidence type="ECO:0000259" key="1">
    <source>
        <dbReference type="PROSITE" id="PS50943"/>
    </source>
</evidence>
<proteinExistence type="predicted"/>
<evidence type="ECO:0000313" key="3">
    <source>
        <dbReference type="Proteomes" id="UP001595904"/>
    </source>
</evidence>
<dbReference type="Gene3D" id="1.10.260.40">
    <property type="entry name" value="lambda repressor-like DNA-binding domains"/>
    <property type="match status" value="1"/>
</dbReference>
<dbReference type="InterPro" id="IPR001387">
    <property type="entry name" value="Cro/C1-type_HTH"/>
</dbReference>
<keyword evidence="3" id="KW-1185">Reference proteome</keyword>
<evidence type="ECO:0000313" key="2">
    <source>
        <dbReference type="EMBL" id="MFC4308493.1"/>
    </source>
</evidence>
<dbReference type="SUPFAM" id="SSF47413">
    <property type="entry name" value="lambda repressor-like DNA-binding domains"/>
    <property type="match status" value="1"/>
</dbReference>
<feature type="domain" description="HTH cro/C1-type" evidence="1">
    <location>
        <begin position="25"/>
        <end position="58"/>
    </location>
</feature>
<sequence length="112" mass="12450">MAKRPPPQSVDEAPIEAVTRLGSRIRLARLRRKLRQEDLAAKIGRTRATVIAMERGSSTTEIGVYASALWALGLLQELDLVADPGLDRDGQALSFSVSDKRVRLRRPLNNKF</sequence>
<name>A0ABV8SNG8_9GAMM</name>
<comment type="caution">
    <text evidence="2">The sequence shown here is derived from an EMBL/GenBank/DDBJ whole genome shotgun (WGS) entry which is preliminary data.</text>
</comment>
<dbReference type="InterPro" id="IPR010982">
    <property type="entry name" value="Lambda_DNA-bd_dom_sf"/>
</dbReference>
<organism evidence="2 3">
    <name type="scientific">Steroidobacter flavus</name>
    <dbReference type="NCBI Taxonomy" id="1842136"/>
    <lineage>
        <taxon>Bacteria</taxon>
        <taxon>Pseudomonadati</taxon>
        <taxon>Pseudomonadota</taxon>
        <taxon>Gammaproteobacteria</taxon>
        <taxon>Steroidobacterales</taxon>
        <taxon>Steroidobacteraceae</taxon>
        <taxon>Steroidobacter</taxon>
    </lineage>
</organism>
<gene>
    <name evidence="2" type="ORF">ACFPN2_05305</name>
</gene>
<dbReference type="RefSeq" id="WP_380595584.1">
    <property type="nucleotide sequence ID" value="NZ_JBHSDU010000002.1"/>
</dbReference>
<dbReference type="Proteomes" id="UP001595904">
    <property type="component" value="Unassembled WGS sequence"/>
</dbReference>
<accession>A0ABV8SNG8</accession>